<dbReference type="InterPro" id="IPR000960">
    <property type="entry name" value="Flavin_mOase"/>
</dbReference>
<name>A0A212JHN2_9PROT</name>
<evidence type="ECO:0000256" key="5">
    <source>
        <dbReference type="ARBA" id="ARBA00023002"/>
    </source>
</evidence>
<dbReference type="EMBL" id="FLUO01000001">
    <property type="protein sequence ID" value="SBV98921.1"/>
    <property type="molecule type" value="Genomic_DNA"/>
</dbReference>
<proteinExistence type="inferred from homology"/>
<dbReference type="SUPFAM" id="SSF51905">
    <property type="entry name" value="FAD/NAD(P)-binding domain"/>
    <property type="match status" value="2"/>
</dbReference>
<dbReference type="GO" id="GO:0004499">
    <property type="term" value="F:N,N-dimethylaniline monooxygenase activity"/>
    <property type="evidence" value="ECO:0007669"/>
    <property type="project" value="InterPro"/>
</dbReference>
<dbReference type="InterPro" id="IPR036188">
    <property type="entry name" value="FAD/NAD-bd_sf"/>
</dbReference>
<dbReference type="EC" id="1.14.13.148" evidence="6"/>
<evidence type="ECO:0000256" key="4">
    <source>
        <dbReference type="ARBA" id="ARBA00022857"/>
    </source>
</evidence>
<gene>
    <name evidence="8" type="ORF">KL86APRO_11074</name>
</gene>
<keyword evidence="3" id="KW-0274">FAD</keyword>
<dbReference type="PIRSF" id="PIRSF000332">
    <property type="entry name" value="FMO"/>
    <property type="match status" value="1"/>
</dbReference>
<dbReference type="PRINTS" id="PR00370">
    <property type="entry name" value="FMOXYGENASE"/>
</dbReference>
<comment type="similarity">
    <text evidence="1">Belongs to the FMO family.</text>
</comment>
<keyword evidence="4" id="KW-0521">NADP</keyword>
<evidence type="ECO:0000256" key="6">
    <source>
        <dbReference type="ARBA" id="ARBA00034528"/>
    </source>
</evidence>
<evidence type="ECO:0000256" key="1">
    <source>
        <dbReference type="ARBA" id="ARBA00009183"/>
    </source>
</evidence>
<organism evidence="8">
    <name type="scientific">uncultured Alphaproteobacteria bacterium</name>
    <dbReference type="NCBI Taxonomy" id="91750"/>
    <lineage>
        <taxon>Bacteria</taxon>
        <taxon>Pseudomonadati</taxon>
        <taxon>Pseudomonadota</taxon>
        <taxon>Alphaproteobacteria</taxon>
        <taxon>environmental samples</taxon>
    </lineage>
</organism>
<keyword evidence="5" id="KW-0560">Oxidoreductase</keyword>
<protein>
    <recommendedName>
        <fullName evidence="7">Trimethylamine monooxygenase</fullName>
        <ecNumber evidence="6">1.14.13.148</ecNumber>
    </recommendedName>
</protein>
<evidence type="ECO:0000256" key="2">
    <source>
        <dbReference type="ARBA" id="ARBA00022630"/>
    </source>
</evidence>
<sequence>MPSVAVIGTGPSGLAATKALLECGIEPVVYDSAAEIGGMWGAPGRGAWSSYARTNLSKFSCVFSDFTWPQRTDVFPMRRSVIDYLKAYAAEFRLARCFRMNTRVETVAPAGPHRWRVTTLANGRRETREFDWVVVATGVFSRPFVPDFDGLPSFQGKIYHAADCYSEEVNRANFTDKRVLIVGAAFSGTEIAGQISGFAKKTVVGLRNPMWFVPRWVKPWSGAPLFPADLVFYTRQPDNPMNLRPRTYLKEMGGDPGLVCRDLAFDSLETAPMTVVTSDDFLALVGDGKVVAKRSRAFAFDDKGVLYSDGTRDDLDAVVMCTGYSSALPFLSPEILAAVEFDPRDQLQPVLLHHQVFHPDLPGLAFVGYYRGPYFPVMELQSRWVARIAAGETAPPSLAEMRAGVEIERVIRNRRPRPQFPHGDYVRLADGFAREVGVFPEGADVADMAARLTEGPMVAANFRLVGPNAKPQLARAIMLSTPAPLLEGNR</sequence>
<dbReference type="InterPro" id="IPR020946">
    <property type="entry name" value="Flavin_mOase-like"/>
</dbReference>
<evidence type="ECO:0000313" key="8">
    <source>
        <dbReference type="EMBL" id="SBV98921.1"/>
    </source>
</evidence>
<evidence type="ECO:0000256" key="3">
    <source>
        <dbReference type="ARBA" id="ARBA00022827"/>
    </source>
</evidence>
<dbReference type="PANTHER" id="PTHR23023">
    <property type="entry name" value="DIMETHYLANILINE MONOOXYGENASE"/>
    <property type="match status" value="1"/>
</dbReference>
<dbReference type="GO" id="GO:0050660">
    <property type="term" value="F:flavin adenine dinucleotide binding"/>
    <property type="evidence" value="ECO:0007669"/>
    <property type="project" value="InterPro"/>
</dbReference>
<accession>A0A212JHN2</accession>
<dbReference type="InterPro" id="IPR050346">
    <property type="entry name" value="FMO-like"/>
</dbReference>
<keyword evidence="2" id="KW-0285">Flavoprotein</keyword>
<dbReference type="GO" id="GO:0034899">
    <property type="term" value="F:trimethylamine monooxygenase activity"/>
    <property type="evidence" value="ECO:0007669"/>
    <property type="project" value="UniProtKB-EC"/>
</dbReference>
<dbReference type="GO" id="GO:0050661">
    <property type="term" value="F:NADP binding"/>
    <property type="evidence" value="ECO:0007669"/>
    <property type="project" value="InterPro"/>
</dbReference>
<dbReference type="Gene3D" id="3.50.50.60">
    <property type="entry name" value="FAD/NAD(P)-binding domain"/>
    <property type="match status" value="1"/>
</dbReference>
<reference evidence="8" key="1">
    <citation type="submission" date="2016-04" db="EMBL/GenBank/DDBJ databases">
        <authorList>
            <person name="Evans L.H."/>
            <person name="Alamgir A."/>
            <person name="Owens N."/>
            <person name="Weber N.D."/>
            <person name="Virtaneva K."/>
            <person name="Barbian K."/>
            <person name="Babar A."/>
            <person name="Rosenke K."/>
        </authorList>
    </citation>
    <scope>NUCLEOTIDE SEQUENCE</scope>
    <source>
        <strain evidence="8">86</strain>
    </source>
</reference>
<dbReference type="AlphaFoldDB" id="A0A212JHN2"/>
<evidence type="ECO:0000256" key="7">
    <source>
        <dbReference type="ARBA" id="ARBA00035159"/>
    </source>
</evidence>
<dbReference type="Pfam" id="PF00743">
    <property type="entry name" value="FMO-like"/>
    <property type="match status" value="1"/>
</dbReference>